<accession>A0A7R9PXX2</accession>
<dbReference type="Proteomes" id="UP000759131">
    <property type="component" value="Unassembled WGS sequence"/>
</dbReference>
<dbReference type="OrthoDB" id="47007at2759"/>
<evidence type="ECO:0000313" key="1">
    <source>
        <dbReference type="EMBL" id="CAD7624824.1"/>
    </source>
</evidence>
<dbReference type="Gene3D" id="3.40.50.720">
    <property type="entry name" value="NAD(P)-binding Rossmann-like Domain"/>
    <property type="match status" value="2"/>
</dbReference>
<reference evidence="1" key="1">
    <citation type="submission" date="2020-11" db="EMBL/GenBank/DDBJ databases">
        <authorList>
            <person name="Tran Van P."/>
        </authorList>
    </citation>
    <scope>NUCLEOTIDE SEQUENCE</scope>
</reference>
<dbReference type="EMBL" id="CAJPIZ010002601">
    <property type="protein sequence ID" value="CAG2105254.1"/>
    <property type="molecule type" value="Genomic_DNA"/>
</dbReference>
<dbReference type="SUPFAM" id="SSF51735">
    <property type="entry name" value="NAD(P)-binding Rossmann-fold domains"/>
    <property type="match status" value="1"/>
</dbReference>
<dbReference type="PANTHER" id="PTHR43975">
    <property type="entry name" value="ZGC:101858"/>
    <property type="match status" value="1"/>
</dbReference>
<sequence>MCTKYDFKNKVALITGSSSGIGAATAILFAKSGAQVVITGRNVNKLDKVCTECTHVSPNGLKAVPVVADVTKEADLDRLLTTTIDSFGKLDILVNNVGSATFSLDMFTKCLAVELGPKRIRVNSVSPGCVYTDAFKNSNLAMTEAEGRAIWDKIAANYPVGRMGESVDVANAVAFLASDQASFITGTNLLIDGGHIAANIQIDI</sequence>
<dbReference type="InterPro" id="IPR002347">
    <property type="entry name" value="SDR_fam"/>
</dbReference>
<dbReference type="PANTHER" id="PTHR43975:SF2">
    <property type="entry name" value="EG:BACR7A4.14 PROTEIN-RELATED"/>
    <property type="match status" value="1"/>
</dbReference>
<proteinExistence type="predicted"/>
<dbReference type="Pfam" id="PF13561">
    <property type="entry name" value="adh_short_C2"/>
    <property type="match status" value="1"/>
</dbReference>
<name>A0A7R9PXX2_9ACAR</name>
<dbReference type="AlphaFoldDB" id="A0A7R9PXX2"/>
<gene>
    <name evidence="1" type="ORF">OSB1V03_LOCUS5263</name>
</gene>
<protein>
    <submittedName>
        <fullName evidence="1">Uncharacterized protein</fullName>
    </submittedName>
</protein>
<keyword evidence="2" id="KW-1185">Reference proteome</keyword>
<dbReference type="PRINTS" id="PR00081">
    <property type="entry name" value="GDHRDH"/>
</dbReference>
<dbReference type="InterPro" id="IPR036291">
    <property type="entry name" value="NAD(P)-bd_dom_sf"/>
</dbReference>
<dbReference type="EMBL" id="OC857176">
    <property type="protein sequence ID" value="CAD7624824.1"/>
    <property type="molecule type" value="Genomic_DNA"/>
</dbReference>
<dbReference type="Pfam" id="PF00106">
    <property type="entry name" value="adh_short"/>
    <property type="match status" value="1"/>
</dbReference>
<organism evidence="1">
    <name type="scientific">Medioppia subpectinata</name>
    <dbReference type="NCBI Taxonomy" id="1979941"/>
    <lineage>
        <taxon>Eukaryota</taxon>
        <taxon>Metazoa</taxon>
        <taxon>Ecdysozoa</taxon>
        <taxon>Arthropoda</taxon>
        <taxon>Chelicerata</taxon>
        <taxon>Arachnida</taxon>
        <taxon>Acari</taxon>
        <taxon>Acariformes</taxon>
        <taxon>Sarcoptiformes</taxon>
        <taxon>Oribatida</taxon>
        <taxon>Brachypylina</taxon>
        <taxon>Oppioidea</taxon>
        <taxon>Oppiidae</taxon>
        <taxon>Medioppia</taxon>
    </lineage>
</organism>
<evidence type="ECO:0000313" key="2">
    <source>
        <dbReference type="Proteomes" id="UP000759131"/>
    </source>
</evidence>